<dbReference type="HOGENOM" id="CLU_2866403_0_0_4"/>
<keyword evidence="1" id="KW-0812">Transmembrane</keyword>
<accession>D5X5T3</accession>
<protein>
    <recommendedName>
        <fullName evidence="3">DUF3149 domain-containing protein</fullName>
    </recommendedName>
</protein>
<evidence type="ECO:0008006" key="3">
    <source>
        <dbReference type="Google" id="ProtNLM"/>
    </source>
</evidence>
<dbReference type="STRING" id="75379.Tint_0586"/>
<feature type="transmembrane region" description="Helical" evidence="1">
    <location>
        <begin position="13"/>
        <end position="35"/>
    </location>
</feature>
<proteinExistence type="predicted"/>
<dbReference type="BioCyc" id="TINT75379:TINT_RS02945-MONOMER"/>
<keyword evidence="1" id="KW-0472">Membrane</keyword>
<evidence type="ECO:0000313" key="2">
    <source>
        <dbReference type="EMBL" id="ADG29986.1"/>
    </source>
</evidence>
<gene>
    <name evidence="2" type="ordered locus">Tint_0586</name>
</gene>
<dbReference type="EMBL" id="CP002021">
    <property type="protein sequence ID" value="ADG29986.1"/>
    <property type="molecule type" value="Genomic_DNA"/>
</dbReference>
<evidence type="ECO:0000256" key="1">
    <source>
        <dbReference type="SAM" id="Phobius"/>
    </source>
</evidence>
<reference evidence="2" key="1">
    <citation type="submission" date="2010-04" db="EMBL/GenBank/DDBJ databases">
        <title>Complete sequence of Thiomonas intermedia K12.</title>
        <authorList>
            <consortium name="US DOE Joint Genome Institute"/>
            <person name="Lucas S."/>
            <person name="Copeland A."/>
            <person name="Lapidus A."/>
            <person name="Cheng J.-F."/>
            <person name="Bruce D."/>
            <person name="Goodwin L."/>
            <person name="Pitluck S."/>
            <person name="Davenport K."/>
            <person name="Detter J.C."/>
            <person name="Han C."/>
            <person name="Tapia R."/>
            <person name="Land M."/>
            <person name="Hauser L."/>
            <person name="Kyrpides N."/>
            <person name="Ovchinnikova G."/>
            <person name="Kerfeld C.A."/>
            <person name="Cannon G.C."/>
            <person name="Heinhorst S."/>
            <person name="Woyke T."/>
        </authorList>
    </citation>
    <scope>NUCLEOTIDE SEQUENCE [LARGE SCALE GENOMIC DNA]</scope>
    <source>
        <strain evidence="2">K12</strain>
    </source>
</reference>
<dbReference type="KEGG" id="tin:Tint_0586"/>
<dbReference type="InterPro" id="IPR021494">
    <property type="entry name" value="DUF3149"/>
</dbReference>
<organism evidence="2">
    <name type="scientific">Thiomonas intermedia (strain K12)</name>
    <name type="common">Thiobacillus intermedius</name>
    <dbReference type="NCBI Taxonomy" id="75379"/>
    <lineage>
        <taxon>Bacteria</taxon>
        <taxon>Pseudomonadati</taxon>
        <taxon>Pseudomonadota</taxon>
        <taxon>Betaproteobacteria</taxon>
        <taxon>Burkholderiales</taxon>
        <taxon>Thiomonas</taxon>
    </lineage>
</organism>
<dbReference type="AlphaFoldDB" id="D5X5T3"/>
<dbReference type="Pfam" id="PF11346">
    <property type="entry name" value="DUF3149"/>
    <property type="match status" value="1"/>
</dbReference>
<name>D5X5T3_THIK1</name>
<sequence length="64" mass="7089">MGSAWQGLLGTDYGLFSLIGSIFMLGIGVFFIWFFSRKIQQSADEHARELRKGANKPPVNNGRG</sequence>
<keyword evidence="1" id="KW-1133">Transmembrane helix</keyword>